<keyword evidence="2" id="KW-1185">Reference proteome</keyword>
<name>A0A9W8NKJ1_9PEZI</name>
<reference evidence="1" key="1">
    <citation type="submission" date="2022-07" db="EMBL/GenBank/DDBJ databases">
        <title>Genome Sequence of Xylaria arbuscula.</title>
        <authorList>
            <person name="Buettner E."/>
        </authorList>
    </citation>
    <scope>NUCLEOTIDE SEQUENCE</scope>
    <source>
        <strain evidence="1">VT107</strain>
    </source>
</reference>
<comment type="caution">
    <text evidence="1">The sequence shown here is derived from an EMBL/GenBank/DDBJ whole genome shotgun (WGS) entry which is preliminary data.</text>
</comment>
<sequence length="99" mass="11250">MKRTSPSENPGTQPIVGMQIKPEESVACFKMFDHRLLIRLINFDCFCYTARDELSHGLTRTAGWPQPSKPQDLKPMRARMVNQGAEAHPTAHLFCSKYS</sequence>
<evidence type="ECO:0000313" key="2">
    <source>
        <dbReference type="Proteomes" id="UP001148614"/>
    </source>
</evidence>
<dbReference type="Proteomes" id="UP001148614">
    <property type="component" value="Unassembled WGS sequence"/>
</dbReference>
<accession>A0A9W8NKJ1</accession>
<evidence type="ECO:0000313" key="1">
    <source>
        <dbReference type="EMBL" id="KAJ3578519.1"/>
    </source>
</evidence>
<gene>
    <name evidence="1" type="ORF">NPX13_g2046</name>
</gene>
<protein>
    <submittedName>
        <fullName evidence="1">Uncharacterized protein</fullName>
    </submittedName>
</protein>
<dbReference type="AlphaFoldDB" id="A0A9W8NKJ1"/>
<organism evidence="1 2">
    <name type="scientific">Xylaria arbuscula</name>
    <dbReference type="NCBI Taxonomy" id="114810"/>
    <lineage>
        <taxon>Eukaryota</taxon>
        <taxon>Fungi</taxon>
        <taxon>Dikarya</taxon>
        <taxon>Ascomycota</taxon>
        <taxon>Pezizomycotina</taxon>
        <taxon>Sordariomycetes</taxon>
        <taxon>Xylariomycetidae</taxon>
        <taxon>Xylariales</taxon>
        <taxon>Xylariaceae</taxon>
        <taxon>Xylaria</taxon>
    </lineage>
</organism>
<dbReference type="EMBL" id="JANPWZ010000204">
    <property type="protein sequence ID" value="KAJ3578519.1"/>
    <property type="molecule type" value="Genomic_DNA"/>
</dbReference>
<proteinExistence type="predicted"/>